<keyword evidence="4" id="KW-0677">Repeat</keyword>
<dbReference type="Proteomes" id="UP001341281">
    <property type="component" value="Chromosome 05"/>
</dbReference>
<dbReference type="NCBIfam" id="TIGR00756">
    <property type="entry name" value="PPR"/>
    <property type="match status" value="3"/>
</dbReference>
<evidence type="ECO:0008006" key="11">
    <source>
        <dbReference type="Google" id="ProtNLM"/>
    </source>
</evidence>
<gene>
    <name evidence="9" type="ORF">U9M48_025495</name>
</gene>
<dbReference type="PANTHER" id="PTHR47926:SF449">
    <property type="entry name" value="PENTATRICOPEPTIDE REPEAT-CONTAINING PROTEIN"/>
    <property type="match status" value="1"/>
</dbReference>
<dbReference type="Pfam" id="PF13041">
    <property type="entry name" value="PPR_2"/>
    <property type="match status" value="2"/>
</dbReference>
<dbReference type="InterPro" id="IPR011990">
    <property type="entry name" value="TPR-like_helical_dom_sf"/>
</dbReference>
<evidence type="ECO:0000256" key="4">
    <source>
        <dbReference type="ARBA" id="ARBA00022737"/>
    </source>
</evidence>
<reference evidence="9 10" key="1">
    <citation type="submission" date="2024-02" db="EMBL/GenBank/DDBJ databases">
        <title>High-quality chromosome-scale genome assembly of Pensacola bahiagrass (Paspalum notatum Flugge var. saurae).</title>
        <authorList>
            <person name="Vega J.M."/>
            <person name="Podio M."/>
            <person name="Orjuela J."/>
            <person name="Siena L.A."/>
            <person name="Pessino S.C."/>
            <person name="Combes M.C."/>
            <person name="Mariac C."/>
            <person name="Albertini E."/>
            <person name="Pupilli F."/>
            <person name="Ortiz J.P.A."/>
            <person name="Leblanc O."/>
        </authorList>
    </citation>
    <scope>NUCLEOTIDE SEQUENCE [LARGE SCALE GENOMIC DNA]</scope>
    <source>
        <strain evidence="9">R1</strain>
        <tissue evidence="9">Leaf</tissue>
    </source>
</reference>
<keyword evidence="5" id="KW-0809">Transit peptide</keyword>
<dbReference type="AlphaFoldDB" id="A0AAQ3WYD3"/>
<dbReference type="GO" id="GO:0003723">
    <property type="term" value="F:RNA binding"/>
    <property type="evidence" value="ECO:0007669"/>
    <property type="project" value="InterPro"/>
</dbReference>
<keyword evidence="7" id="KW-0325">Glycoprotein</keyword>
<name>A0AAQ3WYD3_PASNO</name>
<comment type="subcellular location">
    <subcellularLocation>
        <location evidence="1">Membrane</location>
        <topology evidence="1">Single-pass type II membrane protein</topology>
    </subcellularLocation>
</comment>
<dbReference type="InterPro" id="IPR046960">
    <property type="entry name" value="PPR_At4g14850-like_plant"/>
</dbReference>
<evidence type="ECO:0000256" key="2">
    <source>
        <dbReference type="ARBA" id="ARBA00022676"/>
    </source>
</evidence>
<evidence type="ECO:0000313" key="9">
    <source>
        <dbReference type="EMBL" id="WVZ77651.1"/>
    </source>
</evidence>
<dbReference type="EMBL" id="CP144749">
    <property type="protein sequence ID" value="WVZ77651.1"/>
    <property type="molecule type" value="Genomic_DNA"/>
</dbReference>
<protein>
    <recommendedName>
        <fullName evidence="11">Pentatricopeptide repeat-containing protein</fullName>
    </recommendedName>
</protein>
<dbReference type="InterPro" id="IPR003406">
    <property type="entry name" value="Glyco_trans_14"/>
</dbReference>
<dbReference type="FunFam" id="1.25.40.10:FF:000285">
    <property type="entry name" value="Pentatricopeptide repeat-containing protein, chloroplastic"/>
    <property type="match status" value="1"/>
</dbReference>
<dbReference type="PANTHER" id="PTHR47926">
    <property type="entry name" value="PENTATRICOPEPTIDE REPEAT-CONTAINING PROTEIN"/>
    <property type="match status" value="1"/>
</dbReference>
<evidence type="ECO:0000256" key="1">
    <source>
        <dbReference type="ARBA" id="ARBA00004606"/>
    </source>
</evidence>
<feature type="repeat" description="PPR" evidence="8">
    <location>
        <begin position="288"/>
        <end position="322"/>
    </location>
</feature>
<keyword evidence="6" id="KW-0472">Membrane</keyword>
<evidence type="ECO:0000256" key="5">
    <source>
        <dbReference type="ARBA" id="ARBA00022946"/>
    </source>
</evidence>
<keyword evidence="3" id="KW-0808">Transferase</keyword>
<organism evidence="9 10">
    <name type="scientific">Paspalum notatum var. saurae</name>
    <dbReference type="NCBI Taxonomy" id="547442"/>
    <lineage>
        <taxon>Eukaryota</taxon>
        <taxon>Viridiplantae</taxon>
        <taxon>Streptophyta</taxon>
        <taxon>Embryophyta</taxon>
        <taxon>Tracheophyta</taxon>
        <taxon>Spermatophyta</taxon>
        <taxon>Magnoliopsida</taxon>
        <taxon>Liliopsida</taxon>
        <taxon>Poales</taxon>
        <taxon>Poaceae</taxon>
        <taxon>PACMAD clade</taxon>
        <taxon>Panicoideae</taxon>
        <taxon>Andropogonodae</taxon>
        <taxon>Paspaleae</taxon>
        <taxon>Paspalinae</taxon>
        <taxon>Paspalum</taxon>
    </lineage>
</organism>
<evidence type="ECO:0000313" key="10">
    <source>
        <dbReference type="Proteomes" id="UP001341281"/>
    </source>
</evidence>
<dbReference type="GO" id="GO:0099402">
    <property type="term" value="P:plant organ development"/>
    <property type="evidence" value="ECO:0007669"/>
    <property type="project" value="UniProtKB-ARBA"/>
</dbReference>
<feature type="repeat" description="PPR" evidence="8">
    <location>
        <begin position="187"/>
        <end position="221"/>
    </location>
</feature>
<keyword evidence="10" id="KW-1185">Reference proteome</keyword>
<dbReference type="Pfam" id="PF01535">
    <property type="entry name" value="PPR"/>
    <property type="match status" value="3"/>
</dbReference>
<accession>A0AAQ3WYD3</accession>
<keyword evidence="2" id="KW-0328">Glycosyltransferase</keyword>
<dbReference type="Gene3D" id="1.25.40.10">
    <property type="entry name" value="Tetratricopeptide repeat domain"/>
    <property type="match status" value="3"/>
</dbReference>
<evidence type="ECO:0000256" key="7">
    <source>
        <dbReference type="ARBA" id="ARBA00023180"/>
    </source>
</evidence>
<dbReference type="Pfam" id="PF02485">
    <property type="entry name" value="Branch"/>
    <property type="match status" value="1"/>
</dbReference>
<dbReference type="GO" id="GO:0016757">
    <property type="term" value="F:glycosyltransferase activity"/>
    <property type="evidence" value="ECO:0007669"/>
    <property type="project" value="UniProtKB-KW"/>
</dbReference>
<dbReference type="GO" id="GO:0016020">
    <property type="term" value="C:membrane"/>
    <property type="evidence" value="ECO:0007669"/>
    <property type="project" value="UniProtKB-SubCell"/>
</dbReference>
<dbReference type="FunFam" id="1.25.40.10:FF:000158">
    <property type="entry name" value="pentatricopeptide repeat-containing protein At2g33680"/>
    <property type="match status" value="1"/>
</dbReference>
<feature type="repeat" description="PPR" evidence="8">
    <location>
        <begin position="82"/>
        <end position="116"/>
    </location>
</feature>
<proteinExistence type="predicted"/>
<evidence type="ECO:0000256" key="8">
    <source>
        <dbReference type="PROSITE-ProRule" id="PRU00708"/>
    </source>
</evidence>
<evidence type="ECO:0000256" key="6">
    <source>
        <dbReference type="ARBA" id="ARBA00023136"/>
    </source>
</evidence>
<dbReference type="GO" id="GO:0009451">
    <property type="term" value="P:RNA modification"/>
    <property type="evidence" value="ECO:0007669"/>
    <property type="project" value="InterPro"/>
</dbReference>
<dbReference type="PROSITE" id="PS51375">
    <property type="entry name" value="PPR"/>
    <property type="match status" value="3"/>
</dbReference>
<evidence type="ECO:0000256" key="3">
    <source>
        <dbReference type="ARBA" id="ARBA00022679"/>
    </source>
</evidence>
<sequence length="714" mass="78514">MSHPCASPPSPSHFWDATSLAGALKAAGARRSAAHVGPLHAVLVKLGLSANAILATSLAHLAQRCGLPRYARDLFDEMPRPDVVSWTSLLTGHAHQGLHREALALLRRMVGSGVQPNGYSLSGGLLACGGVGPGALALGKEIHASVVKMSLHGPVDPVVVNGVLDMYSRCGSIEYASKVFRMMQVRNVVAWNSMMAALLGSGQAEEALRLFVSMVSCGVGVDGFSFSIAVDASGKLAVLKQGMQVHARIFGGGYEADVVLRNSLVDMYAKCGCLDSAELVFKAIPSQDAVLWTTMIAAYGRFGRVQDSVSMFDRMAQLGIKQDGLAYLAVLSACSHNGLVREGWHYFNLISDGHGSVEVQPEHYECMADLLCRRGYLEEALEFIENMPFDSSVASWSALLNSSRIHGNARLSQLAASRLLKLDPENHSNLVALSRCTGVKGKLKWDNTMKMGHEGRYSIYVHASREKPVHTSSLFAGQDIHSDAVVWGLILMVDAEKRLLANALEDVDNQFFVLLSDSCVPLHSFDYVYNYLMGTNVSFIDCFKDPGPHGSGRYSIEMYPEIDERDFRKGAQWFAVTRRHALMILADSLYYKKFKLYCKPAEGRNCIADEHYLPTLLNMVDPGGISNWSVTHVDWSEGKWHPRSYNAGDVTYDLLKNLTAVDENFHVTSDDKKLVMQKPCLWNGSKRPCYLFARKFNPEALDNLLKLFNSYTSV</sequence>
<dbReference type="InterPro" id="IPR002885">
    <property type="entry name" value="PPR_rpt"/>
</dbReference>